<dbReference type="PANTHER" id="PTHR31948">
    <property type="entry name" value="ZINC-FINGER HOMEODOMAIN PROTEIN 2"/>
    <property type="match status" value="1"/>
</dbReference>
<dbReference type="EnsemblPlants" id="Ma06_t10650.1">
    <property type="protein sequence ID" value="Ma06_p10650.1"/>
    <property type="gene ID" value="Ma06_g10650"/>
</dbReference>
<proteinExistence type="predicted"/>
<keyword evidence="3" id="KW-1185">Reference proteome</keyword>
<evidence type="ECO:0000313" key="3">
    <source>
        <dbReference type="Proteomes" id="UP000012960"/>
    </source>
</evidence>
<organism evidence="2 3">
    <name type="scientific">Musa acuminata subsp. malaccensis</name>
    <name type="common">Wild banana</name>
    <name type="synonym">Musa malaccensis</name>
    <dbReference type="NCBI Taxonomy" id="214687"/>
    <lineage>
        <taxon>Eukaryota</taxon>
        <taxon>Viridiplantae</taxon>
        <taxon>Streptophyta</taxon>
        <taxon>Embryophyta</taxon>
        <taxon>Tracheophyta</taxon>
        <taxon>Spermatophyta</taxon>
        <taxon>Magnoliopsida</taxon>
        <taxon>Liliopsida</taxon>
        <taxon>Zingiberales</taxon>
        <taxon>Musaceae</taxon>
        <taxon>Musa</taxon>
    </lineage>
</organism>
<evidence type="ECO:0000313" key="2">
    <source>
        <dbReference type="EnsemblPlants" id="Ma06_p10650.1"/>
    </source>
</evidence>
<sequence>MPCSDDSLDCAACGCHPSDTDLGLRCATFRMATPVEESLACSLRLLTPYNHNLKPSRSSGILLQTGNSIGASVGAATESSSEELMAGPPPPQHQQHQFIVSRKRIRTKFTADKREGMLAFAEQDGAAVEQFCCEVGVRRKVLKRRRWSSSCTMKDRTIEGV</sequence>
<dbReference type="AlphaFoldDB" id="A0A804JEV3"/>
<dbReference type="Gramene" id="Ma06_t10650.1">
    <property type="protein sequence ID" value="Ma06_p10650.1"/>
    <property type="gene ID" value="Ma06_g10650"/>
</dbReference>
<dbReference type="EMBL" id="HG996471">
    <property type="protein sequence ID" value="CAG1845874.1"/>
    <property type="molecule type" value="Genomic_DNA"/>
</dbReference>
<dbReference type="PANTHER" id="PTHR31948:SF138">
    <property type="entry name" value="ZINC-FINGER HOMEODOMAIN PROTEIN 7"/>
    <property type="match status" value="1"/>
</dbReference>
<dbReference type="Proteomes" id="UP000012960">
    <property type="component" value="Unplaced"/>
</dbReference>
<accession>A0A804JEV3</accession>
<name>A0A804JEV3_MUSAM</name>
<gene>
    <name evidence="1" type="ORF">GSMUA_156690.1</name>
</gene>
<reference evidence="1" key="1">
    <citation type="submission" date="2021-03" db="EMBL/GenBank/DDBJ databases">
        <authorList>
            <consortium name="Genoscope - CEA"/>
            <person name="William W."/>
        </authorList>
    </citation>
    <scope>NUCLEOTIDE SEQUENCE</scope>
    <source>
        <strain evidence="1">Doubled-haploid Pahang</strain>
    </source>
</reference>
<dbReference type="Gene3D" id="1.10.10.60">
    <property type="entry name" value="Homeodomain-like"/>
    <property type="match status" value="1"/>
</dbReference>
<evidence type="ECO:0000313" key="1">
    <source>
        <dbReference type="EMBL" id="CAG1845874.1"/>
    </source>
</evidence>
<dbReference type="InParanoid" id="A0A804JEV3"/>
<protein>
    <submittedName>
        <fullName evidence="1">(wild Malaysian banana) hypothetical protein</fullName>
    </submittedName>
</protein>
<reference evidence="2" key="2">
    <citation type="submission" date="2021-05" db="UniProtKB">
        <authorList>
            <consortium name="EnsemblPlants"/>
        </authorList>
    </citation>
    <scope>IDENTIFICATION</scope>
    <source>
        <strain evidence="2">subsp. malaccensis</strain>
    </source>
</reference>